<sequence>MSSKRVPLHKNHGHSNHDILLSYDFQSFYLMTMWWLMAYGLRTLISTFYFCLKWLLNKHLSPMLTSYSFMFLCCCLVATFCRQRRHPDYYSRQLSWVQHTHRGLLFGWIGVGVLSLWTWMRLPEPMWKHYLIAVMFMHVCFFLFVVAGPALGKSLMEARMKRTYLFFQEEENVPIGQKVEGYSNLLLAFIYFNTCPYKSREGDTRLRLSKKVTSRFLVVADALCQLLKRPEVRTGNDLELPSSTLDVLLILLVRLPLVCVGDKGSETSSEFLALEESILAVLSGRGYEEAIPYLKEYLLLLDTRGPGEGVEALKKRTEACLASLLASTDADKRYLLRGSRSDSRELVQASANPLASHGVEEEEELLK</sequence>
<feature type="transmembrane region" description="Helical" evidence="2">
    <location>
        <begin position="132"/>
        <end position="152"/>
    </location>
</feature>
<gene>
    <name evidence="3" type="ORF">CCALI_00175</name>
</gene>
<organism evidence="3 4">
    <name type="scientific">Chthonomonas calidirosea (strain DSM 23976 / ICMP 18418 / T49)</name>
    <dbReference type="NCBI Taxonomy" id="1303518"/>
    <lineage>
        <taxon>Bacteria</taxon>
        <taxon>Bacillati</taxon>
        <taxon>Armatimonadota</taxon>
        <taxon>Chthonomonadia</taxon>
        <taxon>Chthonomonadales</taxon>
        <taxon>Chthonomonadaceae</taxon>
        <taxon>Chthonomonas</taxon>
    </lineage>
</organism>
<evidence type="ECO:0000313" key="4">
    <source>
        <dbReference type="Proteomes" id="UP000014227"/>
    </source>
</evidence>
<protein>
    <submittedName>
        <fullName evidence="3">Uncharacterized protein</fullName>
    </submittedName>
</protein>
<feature type="transmembrane region" description="Helical" evidence="2">
    <location>
        <begin position="102"/>
        <end position="120"/>
    </location>
</feature>
<dbReference type="STRING" id="454171.CP488_00982"/>
<dbReference type="KEGG" id="ccz:CCALI_00175"/>
<keyword evidence="2" id="KW-0472">Membrane</keyword>
<accession>S0EWE3</accession>
<dbReference type="HOGENOM" id="CLU_753770_0_0_0"/>
<keyword evidence="4" id="KW-1185">Reference proteome</keyword>
<evidence type="ECO:0000313" key="3">
    <source>
        <dbReference type="EMBL" id="CCW34013.1"/>
    </source>
</evidence>
<keyword evidence="2" id="KW-1133">Transmembrane helix</keyword>
<dbReference type="PATRIC" id="fig|1303518.3.peg.176"/>
<feature type="transmembrane region" description="Helical" evidence="2">
    <location>
        <begin position="62"/>
        <end position="81"/>
    </location>
</feature>
<evidence type="ECO:0000256" key="2">
    <source>
        <dbReference type="SAM" id="Phobius"/>
    </source>
</evidence>
<proteinExistence type="predicted"/>
<feature type="region of interest" description="Disordered" evidence="1">
    <location>
        <begin position="346"/>
        <end position="367"/>
    </location>
</feature>
<dbReference type="Proteomes" id="UP000014227">
    <property type="component" value="Chromosome I"/>
</dbReference>
<reference evidence="4" key="1">
    <citation type="submission" date="2013-03" db="EMBL/GenBank/DDBJ databases">
        <title>Genome sequence of Chthonomonas calidirosea, the first sequenced genome from the Armatimonadetes phylum (formally candidate division OP10).</title>
        <authorList>
            <person name="Lee K.C.Y."/>
            <person name="Morgan X.C."/>
            <person name="Dunfield P.F."/>
            <person name="Tamas I."/>
            <person name="Houghton K.M."/>
            <person name="Vyssotski M."/>
            <person name="Ryan J.L.J."/>
            <person name="Lagutin K."/>
            <person name="McDonald I.R."/>
            <person name="Stott M.B."/>
        </authorList>
    </citation>
    <scope>NUCLEOTIDE SEQUENCE [LARGE SCALE GENOMIC DNA]</scope>
    <source>
        <strain evidence="4">DSM 23976 / ICMP 18418 / T49</strain>
    </source>
</reference>
<dbReference type="AlphaFoldDB" id="S0EWE3"/>
<name>S0EWE3_CHTCT</name>
<dbReference type="EMBL" id="HF951689">
    <property type="protein sequence ID" value="CCW34013.1"/>
    <property type="molecule type" value="Genomic_DNA"/>
</dbReference>
<evidence type="ECO:0000256" key="1">
    <source>
        <dbReference type="SAM" id="MobiDB-lite"/>
    </source>
</evidence>
<keyword evidence="2" id="KW-0812">Transmembrane</keyword>
<feature type="transmembrane region" description="Helical" evidence="2">
    <location>
        <begin position="34"/>
        <end position="56"/>
    </location>
</feature>
<dbReference type="InParanoid" id="S0EWE3"/>